<keyword evidence="1" id="KW-1133">Transmembrane helix</keyword>
<evidence type="ECO:0000313" key="2">
    <source>
        <dbReference type="EMBL" id="KIE41765.1"/>
    </source>
</evidence>
<dbReference type="AlphaFoldDB" id="A0A0C1U1S2"/>
<reference evidence="2 3" key="1">
    <citation type="submission" date="2015-01" db="EMBL/GenBank/DDBJ databases">
        <title>Genome sequence of the anaerobic bacterium Geobacter soli GSS01, a dissimilatory Fe(III) reducer from soil.</title>
        <authorList>
            <person name="Yang G."/>
            <person name="Zhou S."/>
        </authorList>
    </citation>
    <scope>NUCLEOTIDE SEQUENCE [LARGE SCALE GENOMIC DNA]</scope>
    <source>
        <strain evidence="2 3">GSS01</strain>
    </source>
</reference>
<sequence length="115" mass="12754">MYRHGCQKRAKALLLLIVILHVAGCSLMLTGQAFAPLQEQIAFCCSANIEADGAQADIDDFKPPKHSFIDYTTYFCPSGLVPIYQPSESRLLFAEPFRLPPQVYPEISVPPQNIA</sequence>
<keyword evidence="3" id="KW-1185">Reference proteome</keyword>
<keyword evidence="1" id="KW-0472">Membrane</keyword>
<proteinExistence type="predicted"/>
<protein>
    <submittedName>
        <fullName evidence="2">Uncharacterized protein</fullName>
    </submittedName>
</protein>
<dbReference type="RefSeq" id="WP_039643700.1">
    <property type="nucleotide sequence ID" value="NZ_JXBL01000001.1"/>
</dbReference>
<dbReference type="Proteomes" id="UP000031433">
    <property type="component" value="Unassembled WGS sequence"/>
</dbReference>
<comment type="caution">
    <text evidence="2">The sequence shown here is derived from an EMBL/GenBank/DDBJ whole genome shotgun (WGS) entry which is preliminary data.</text>
</comment>
<keyword evidence="1" id="KW-0812">Transmembrane</keyword>
<evidence type="ECO:0000313" key="3">
    <source>
        <dbReference type="Proteomes" id="UP000031433"/>
    </source>
</evidence>
<evidence type="ECO:0000256" key="1">
    <source>
        <dbReference type="SAM" id="Phobius"/>
    </source>
</evidence>
<accession>A0A0C1U1S2</accession>
<dbReference type="EMBL" id="JXBL01000001">
    <property type="protein sequence ID" value="KIE41765.1"/>
    <property type="molecule type" value="Genomic_DNA"/>
</dbReference>
<gene>
    <name evidence="2" type="ORF">SE37_03535</name>
</gene>
<feature type="transmembrane region" description="Helical" evidence="1">
    <location>
        <begin position="12"/>
        <end position="35"/>
    </location>
</feature>
<organism evidence="2 3">
    <name type="scientific">Geobacter soli</name>
    <dbReference type="NCBI Taxonomy" id="1510391"/>
    <lineage>
        <taxon>Bacteria</taxon>
        <taxon>Pseudomonadati</taxon>
        <taxon>Thermodesulfobacteriota</taxon>
        <taxon>Desulfuromonadia</taxon>
        <taxon>Geobacterales</taxon>
        <taxon>Geobacteraceae</taxon>
        <taxon>Geobacter</taxon>
    </lineage>
</organism>
<name>A0A0C1U1S2_9BACT</name>